<protein>
    <submittedName>
        <fullName evidence="1">Uncharacterized protein</fullName>
    </submittedName>
</protein>
<gene>
    <name evidence="1" type="ORF">DOTSEDRAFT_37577</name>
</gene>
<sequence>MCDEETGDLECIVPFEAVTDLARSVALRLEGDKDAFEILLFWLTKRCVPSHDIDRHGEGDDHQEIFTILINCWLIGASYQIRAFQDAVMLELLKLLGPFSVSLITLRHAPKQSRPGSSLRAVMLEELTWSIARDRFDHKDLAVLDDTPSLLSEYIPTPRRHSGHGEEDWGERVENGKWKKFLFGHGPPKHWFGRRETASGSSEEQD</sequence>
<organism evidence="1 2">
    <name type="scientific">Dothistroma septosporum (strain NZE10 / CBS 128990)</name>
    <name type="common">Red band needle blight fungus</name>
    <name type="synonym">Mycosphaerella pini</name>
    <dbReference type="NCBI Taxonomy" id="675120"/>
    <lineage>
        <taxon>Eukaryota</taxon>
        <taxon>Fungi</taxon>
        <taxon>Dikarya</taxon>
        <taxon>Ascomycota</taxon>
        <taxon>Pezizomycotina</taxon>
        <taxon>Dothideomycetes</taxon>
        <taxon>Dothideomycetidae</taxon>
        <taxon>Mycosphaerellales</taxon>
        <taxon>Mycosphaerellaceae</taxon>
        <taxon>Dothistroma</taxon>
    </lineage>
</organism>
<name>N1PEP0_DOTSN</name>
<proteinExistence type="predicted"/>
<evidence type="ECO:0000313" key="1">
    <source>
        <dbReference type="EMBL" id="EME40827.1"/>
    </source>
</evidence>
<dbReference type="OMA" id="TILINCW"/>
<dbReference type="HOGENOM" id="CLU_1331937_0_0_1"/>
<reference evidence="2" key="1">
    <citation type="journal article" date="2012" name="PLoS Genet.">
        <title>The genomes of the fungal plant pathogens Cladosporium fulvum and Dothistroma septosporum reveal adaptation to different hosts and lifestyles but also signatures of common ancestry.</title>
        <authorList>
            <person name="de Wit P.J.G.M."/>
            <person name="van der Burgt A."/>
            <person name="Oekmen B."/>
            <person name="Stergiopoulos I."/>
            <person name="Abd-Elsalam K.A."/>
            <person name="Aerts A.L."/>
            <person name="Bahkali A.H."/>
            <person name="Beenen H.G."/>
            <person name="Chettri P."/>
            <person name="Cox M.P."/>
            <person name="Datema E."/>
            <person name="de Vries R.P."/>
            <person name="Dhillon B."/>
            <person name="Ganley A.R."/>
            <person name="Griffiths S.A."/>
            <person name="Guo Y."/>
            <person name="Hamelin R.C."/>
            <person name="Henrissat B."/>
            <person name="Kabir M.S."/>
            <person name="Jashni M.K."/>
            <person name="Kema G."/>
            <person name="Klaubauf S."/>
            <person name="Lapidus A."/>
            <person name="Levasseur A."/>
            <person name="Lindquist E."/>
            <person name="Mehrabi R."/>
            <person name="Ohm R.A."/>
            <person name="Owen T.J."/>
            <person name="Salamov A."/>
            <person name="Schwelm A."/>
            <person name="Schijlen E."/>
            <person name="Sun H."/>
            <person name="van den Burg H.A."/>
            <person name="van Ham R.C.H.J."/>
            <person name="Zhang S."/>
            <person name="Goodwin S.B."/>
            <person name="Grigoriev I.V."/>
            <person name="Collemare J."/>
            <person name="Bradshaw R.E."/>
        </authorList>
    </citation>
    <scope>NUCLEOTIDE SEQUENCE [LARGE SCALE GENOMIC DNA]</scope>
    <source>
        <strain evidence="2">NZE10 / CBS 128990</strain>
    </source>
</reference>
<dbReference type="OrthoDB" id="194443at2759"/>
<reference evidence="1 2" key="2">
    <citation type="journal article" date="2012" name="PLoS Pathog.">
        <title>Diverse lifestyles and strategies of plant pathogenesis encoded in the genomes of eighteen Dothideomycetes fungi.</title>
        <authorList>
            <person name="Ohm R.A."/>
            <person name="Feau N."/>
            <person name="Henrissat B."/>
            <person name="Schoch C.L."/>
            <person name="Horwitz B.A."/>
            <person name="Barry K.W."/>
            <person name="Condon B.J."/>
            <person name="Copeland A.C."/>
            <person name="Dhillon B."/>
            <person name="Glaser F."/>
            <person name="Hesse C.N."/>
            <person name="Kosti I."/>
            <person name="LaButti K."/>
            <person name="Lindquist E.A."/>
            <person name="Lucas S."/>
            <person name="Salamov A.A."/>
            <person name="Bradshaw R.E."/>
            <person name="Ciuffetti L."/>
            <person name="Hamelin R.C."/>
            <person name="Kema G.H.J."/>
            <person name="Lawrence C."/>
            <person name="Scott J.A."/>
            <person name="Spatafora J.W."/>
            <person name="Turgeon B.G."/>
            <person name="de Wit P.J.G.M."/>
            <person name="Zhong S."/>
            <person name="Goodwin S.B."/>
            <person name="Grigoriev I.V."/>
        </authorList>
    </citation>
    <scope>NUCLEOTIDE SEQUENCE [LARGE SCALE GENOMIC DNA]</scope>
    <source>
        <strain evidence="2">NZE10 / CBS 128990</strain>
    </source>
</reference>
<dbReference type="AlphaFoldDB" id="N1PEP0"/>
<dbReference type="EMBL" id="KB446543">
    <property type="protein sequence ID" value="EME40827.1"/>
    <property type="molecule type" value="Genomic_DNA"/>
</dbReference>
<evidence type="ECO:0000313" key="2">
    <source>
        <dbReference type="Proteomes" id="UP000016933"/>
    </source>
</evidence>
<keyword evidence="2" id="KW-1185">Reference proteome</keyword>
<accession>N1PEP0</accession>
<dbReference type="Proteomes" id="UP000016933">
    <property type="component" value="Unassembled WGS sequence"/>
</dbReference>